<dbReference type="OrthoDB" id="260519at2759"/>
<dbReference type="InterPro" id="IPR050668">
    <property type="entry name" value="Cytochrome_b5"/>
</dbReference>
<evidence type="ECO:0000256" key="4">
    <source>
        <dbReference type="ARBA" id="ARBA00022692"/>
    </source>
</evidence>
<dbReference type="PROSITE" id="PS00191">
    <property type="entry name" value="CYTOCHROME_B5_1"/>
    <property type="match status" value="1"/>
</dbReference>
<dbReference type="PANTHER" id="PTHR19359:SF150">
    <property type="entry name" value="CYTOCHROME B5"/>
    <property type="match status" value="1"/>
</dbReference>
<evidence type="ECO:0000256" key="2">
    <source>
        <dbReference type="ARBA" id="ARBA00022448"/>
    </source>
</evidence>
<keyword evidence="3 14" id="KW-0349">Heme</keyword>
<dbReference type="Pfam" id="PF00173">
    <property type="entry name" value="Cyt-b5"/>
    <property type="match status" value="1"/>
</dbReference>
<name>A0A9P0DS02_PHACE</name>
<evidence type="ECO:0000256" key="8">
    <source>
        <dbReference type="ARBA" id="ARBA00022982"/>
    </source>
</evidence>
<sequence length="131" mass="15213">MTTTQYSLADVKKHNDKNSTWLVINNHVYDVTSYLLEHPGGEEVLLEHAGQECTEDFEDVGHSSDARELMQKYRIGELIESEHTTYVEKKKNLPTYNVDDFTSQRYGKYWLIPISVGIVAVILYHSYSRLR</sequence>
<evidence type="ECO:0000256" key="10">
    <source>
        <dbReference type="ARBA" id="ARBA00023136"/>
    </source>
</evidence>
<accession>A0A9P0DS02</accession>
<dbReference type="PROSITE" id="PS50255">
    <property type="entry name" value="CYTOCHROME_B5_2"/>
    <property type="match status" value="1"/>
</dbReference>
<dbReference type="SUPFAM" id="SSF55856">
    <property type="entry name" value="Cytochrome b5-like heme/steroid binding domain"/>
    <property type="match status" value="1"/>
</dbReference>
<dbReference type="InterPro" id="IPR018506">
    <property type="entry name" value="Cyt_B5_heme-BS"/>
</dbReference>
<evidence type="ECO:0000256" key="11">
    <source>
        <dbReference type="ARBA" id="ARBA00037877"/>
    </source>
</evidence>
<keyword evidence="4 14" id="KW-0812">Transmembrane</keyword>
<feature type="domain" description="Cytochrome b5 heme-binding" evidence="15">
    <location>
        <begin position="3"/>
        <end position="79"/>
    </location>
</feature>
<feature type="transmembrane region" description="Helical" evidence="14">
    <location>
        <begin position="109"/>
        <end position="127"/>
    </location>
</feature>
<keyword evidence="14" id="KW-1133">Transmembrane helix</keyword>
<dbReference type="EMBL" id="OU896712">
    <property type="protein sequence ID" value="CAH1173568.1"/>
    <property type="molecule type" value="Genomic_DNA"/>
</dbReference>
<evidence type="ECO:0000259" key="15">
    <source>
        <dbReference type="PROSITE" id="PS50255"/>
    </source>
</evidence>
<dbReference type="PANTHER" id="PTHR19359">
    <property type="entry name" value="CYTOCHROME B5"/>
    <property type="match status" value="1"/>
</dbReference>
<keyword evidence="2" id="KW-0813">Transport</keyword>
<evidence type="ECO:0000256" key="12">
    <source>
        <dbReference type="ARBA" id="ARBA00038168"/>
    </source>
</evidence>
<keyword evidence="10 14" id="KW-0472">Membrane</keyword>
<evidence type="ECO:0000313" key="17">
    <source>
        <dbReference type="Proteomes" id="UP001153737"/>
    </source>
</evidence>
<keyword evidence="6" id="KW-0256">Endoplasmic reticulum</keyword>
<proteinExistence type="inferred from homology"/>
<evidence type="ECO:0000256" key="13">
    <source>
        <dbReference type="ARBA" id="ARBA00039806"/>
    </source>
</evidence>
<comment type="subcellular location">
    <subcellularLocation>
        <location evidence="1">Endoplasmic reticulum membrane</location>
        <topology evidence="1">Single-pass membrane protein</topology>
        <orientation evidence="1">Cytoplasmic side</orientation>
    </subcellularLocation>
    <subcellularLocation>
        <location evidence="11">Microsome membrane</location>
        <topology evidence="11">Single-pass membrane protein</topology>
        <orientation evidence="11">Cytoplasmic side</orientation>
    </subcellularLocation>
</comment>
<dbReference type="PRINTS" id="PR00363">
    <property type="entry name" value="CYTOCHROMEB5"/>
</dbReference>
<protein>
    <recommendedName>
        <fullName evidence="13">Cytochrome b5</fullName>
    </recommendedName>
</protein>
<evidence type="ECO:0000313" key="16">
    <source>
        <dbReference type="EMBL" id="CAH1173568.1"/>
    </source>
</evidence>
<comment type="similarity">
    <text evidence="12 14">Belongs to the cytochrome b5 family.</text>
</comment>
<keyword evidence="8" id="KW-0249">Electron transport</keyword>
<dbReference type="AlphaFoldDB" id="A0A9P0DS02"/>
<dbReference type="Proteomes" id="UP001153737">
    <property type="component" value="Chromosome 6"/>
</dbReference>
<keyword evidence="9 14" id="KW-0408">Iron</keyword>
<dbReference type="InterPro" id="IPR036400">
    <property type="entry name" value="Cyt_B5-like_heme/steroid_sf"/>
</dbReference>
<evidence type="ECO:0000256" key="9">
    <source>
        <dbReference type="ARBA" id="ARBA00023004"/>
    </source>
</evidence>
<organism evidence="16 17">
    <name type="scientific">Phaedon cochleariae</name>
    <name type="common">Mustard beetle</name>
    <dbReference type="NCBI Taxonomy" id="80249"/>
    <lineage>
        <taxon>Eukaryota</taxon>
        <taxon>Metazoa</taxon>
        <taxon>Ecdysozoa</taxon>
        <taxon>Arthropoda</taxon>
        <taxon>Hexapoda</taxon>
        <taxon>Insecta</taxon>
        <taxon>Pterygota</taxon>
        <taxon>Neoptera</taxon>
        <taxon>Endopterygota</taxon>
        <taxon>Coleoptera</taxon>
        <taxon>Polyphaga</taxon>
        <taxon>Cucujiformia</taxon>
        <taxon>Chrysomeloidea</taxon>
        <taxon>Chrysomelidae</taxon>
        <taxon>Chrysomelinae</taxon>
        <taxon>Chrysomelini</taxon>
        <taxon>Phaedon</taxon>
    </lineage>
</organism>
<dbReference type="Gene3D" id="3.10.120.10">
    <property type="entry name" value="Cytochrome b5-like heme/steroid binding domain"/>
    <property type="match status" value="1"/>
</dbReference>
<keyword evidence="5 14" id="KW-0479">Metal-binding</keyword>
<evidence type="ECO:0000256" key="5">
    <source>
        <dbReference type="ARBA" id="ARBA00022723"/>
    </source>
</evidence>
<keyword evidence="17" id="KW-1185">Reference proteome</keyword>
<reference evidence="16" key="2">
    <citation type="submission" date="2022-10" db="EMBL/GenBank/DDBJ databases">
        <authorList>
            <consortium name="ENA_rothamsted_submissions"/>
            <consortium name="culmorum"/>
            <person name="King R."/>
        </authorList>
    </citation>
    <scope>NUCLEOTIDE SEQUENCE</scope>
</reference>
<dbReference type="SMART" id="SM01117">
    <property type="entry name" value="Cyt-b5"/>
    <property type="match status" value="1"/>
</dbReference>
<gene>
    <name evidence="16" type="ORF">PHAECO_LOCUS10616</name>
</gene>
<dbReference type="FunFam" id="3.10.120.10:FF:000002">
    <property type="entry name" value="Cytochrome b5 type B"/>
    <property type="match status" value="1"/>
</dbReference>
<evidence type="ECO:0000256" key="14">
    <source>
        <dbReference type="RuleBase" id="RU362121"/>
    </source>
</evidence>
<keyword evidence="7" id="KW-0492">Microsome</keyword>
<dbReference type="GO" id="GO:0046872">
    <property type="term" value="F:metal ion binding"/>
    <property type="evidence" value="ECO:0007669"/>
    <property type="project" value="UniProtKB-UniRule"/>
</dbReference>
<dbReference type="GO" id="GO:0005789">
    <property type="term" value="C:endoplasmic reticulum membrane"/>
    <property type="evidence" value="ECO:0007669"/>
    <property type="project" value="UniProtKB-SubCell"/>
</dbReference>
<evidence type="ECO:0000256" key="6">
    <source>
        <dbReference type="ARBA" id="ARBA00022824"/>
    </source>
</evidence>
<dbReference type="GO" id="GO:0020037">
    <property type="term" value="F:heme binding"/>
    <property type="evidence" value="ECO:0007669"/>
    <property type="project" value="UniProtKB-UniRule"/>
</dbReference>
<evidence type="ECO:0000256" key="7">
    <source>
        <dbReference type="ARBA" id="ARBA00022848"/>
    </source>
</evidence>
<evidence type="ECO:0000256" key="1">
    <source>
        <dbReference type="ARBA" id="ARBA00004131"/>
    </source>
</evidence>
<dbReference type="InterPro" id="IPR001199">
    <property type="entry name" value="Cyt_B5-like_heme/steroid-bd"/>
</dbReference>
<evidence type="ECO:0000256" key="3">
    <source>
        <dbReference type="ARBA" id="ARBA00022617"/>
    </source>
</evidence>
<reference evidence="16" key="1">
    <citation type="submission" date="2022-01" db="EMBL/GenBank/DDBJ databases">
        <authorList>
            <person name="King R."/>
        </authorList>
    </citation>
    <scope>NUCLEOTIDE SEQUENCE</scope>
</reference>